<comment type="catalytic activity">
    <reaction evidence="11">
        <text>8-oxo-GTP + H2O = 8-oxo-GMP + diphosphate + H(+)</text>
        <dbReference type="Rhea" id="RHEA:67616"/>
        <dbReference type="ChEBI" id="CHEBI:15377"/>
        <dbReference type="ChEBI" id="CHEBI:15378"/>
        <dbReference type="ChEBI" id="CHEBI:33019"/>
        <dbReference type="ChEBI" id="CHEBI:143553"/>
        <dbReference type="ChEBI" id="CHEBI:145694"/>
    </reaction>
</comment>
<name>D0KVI8_HALNC</name>
<dbReference type="CDD" id="cd00564">
    <property type="entry name" value="TMP_TenI"/>
    <property type="match status" value="1"/>
</dbReference>
<dbReference type="InterPro" id="IPR020084">
    <property type="entry name" value="NUDIX_hydrolase_CS"/>
</dbReference>
<comment type="similarity">
    <text evidence="2">Belongs to the Nudix hydrolase family.</text>
</comment>
<dbReference type="GO" id="GO:0046872">
    <property type="term" value="F:metal ion binding"/>
    <property type="evidence" value="ECO:0007669"/>
    <property type="project" value="UniProtKB-KW"/>
</dbReference>
<dbReference type="EMBL" id="CP001801">
    <property type="protein sequence ID" value="ACX96818.1"/>
    <property type="molecule type" value="Genomic_DNA"/>
</dbReference>
<dbReference type="eggNOG" id="COG0494">
    <property type="taxonomic scope" value="Bacteria"/>
</dbReference>
<proteinExistence type="inferred from homology"/>
<evidence type="ECO:0000256" key="1">
    <source>
        <dbReference type="ARBA" id="ARBA00001946"/>
    </source>
</evidence>
<protein>
    <recommendedName>
        <fullName evidence="13">8-oxo-dGTP diphosphatase</fullName>
        <ecNumber evidence="12">3.6.1.55</ecNumber>
    </recommendedName>
    <alternativeName>
        <fullName evidence="16">7,8-dihydro-8-oxoguanine-triphosphatase</fullName>
    </alternativeName>
    <alternativeName>
        <fullName evidence="15">Mutator protein MutT</fullName>
    </alternativeName>
    <alternativeName>
        <fullName evidence="14">dGTP pyrophosphohydrolase</fullName>
    </alternativeName>
</protein>
<dbReference type="HOGENOM" id="CLU_076087_0_0_6"/>
<evidence type="ECO:0000313" key="19">
    <source>
        <dbReference type="Proteomes" id="UP000009102"/>
    </source>
</evidence>
<dbReference type="GO" id="GO:0044716">
    <property type="term" value="F:8-oxo-GDP phosphatase activity"/>
    <property type="evidence" value="ECO:0007669"/>
    <property type="project" value="TreeGrafter"/>
</dbReference>
<dbReference type="Pfam" id="PF02581">
    <property type="entry name" value="TMP-TENI"/>
    <property type="match status" value="1"/>
</dbReference>
<dbReference type="Pfam" id="PF00293">
    <property type="entry name" value="NUDIX"/>
    <property type="match status" value="1"/>
</dbReference>
<keyword evidence="6" id="KW-0227">DNA damage</keyword>
<keyword evidence="4" id="KW-0235">DNA replication</keyword>
<feature type="domain" description="Nudix hydrolase" evidence="17">
    <location>
        <begin position="6"/>
        <end position="163"/>
    </location>
</feature>
<sequence length="352" mass="38184">MSPPEETRIALAVLPAGPNQAGLPQYWLERRPDSAHLGGMLAFPGGKCQPDESPTDALARELFEELGILPQASRLLMEIPWVYSANSSDLEGKPKSKHLRLIVYRVEKWQGELHGREGQSVTAQTLDCSRHGEWMSALPPANRGIVAALCLPPRIAITAACGAGDAGFSVWHQALVKTANALRQQFRSSFGGRSSIVQLRPGRDLSMAQWTAAVATVQSFELSAWVNASLDIAISCRADGVHLNRHRLASVDREALANWRAQNRWVSASGHTLEEVRLANEVGVDALLISPILPTLSHPGESGIGWAQFAELTREATMPTYALGGILETHLPQVQMLAGQGVAAIRGYWMDS</sequence>
<dbReference type="InterPro" id="IPR000086">
    <property type="entry name" value="NUDIX_hydrolase_dom"/>
</dbReference>
<dbReference type="GO" id="GO:0035539">
    <property type="term" value="F:8-oxo-7,8-dihydrodeoxyguanosine triphosphate pyrophosphatase activity"/>
    <property type="evidence" value="ECO:0007669"/>
    <property type="project" value="UniProtKB-EC"/>
</dbReference>
<evidence type="ECO:0000256" key="10">
    <source>
        <dbReference type="ARBA" id="ARBA00035861"/>
    </source>
</evidence>
<dbReference type="AlphaFoldDB" id="D0KVI8"/>
<dbReference type="EC" id="3.6.1.55" evidence="12"/>
<dbReference type="SUPFAM" id="SSF51391">
    <property type="entry name" value="Thiamin phosphate synthase"/>
    <property type="match status" value="1"/>
</dbReference>
<organism evidence="18 19">
    <name type="scientific">Halothiobacillus neapolitanus (strain ATCC 23641 / DSM 15147 / CIP 104769 / NCIMB 8539 / c2)</name>
    <name type="common">Thiobacillus neapolitanus</name>
    <dbReference type="NCBI Taxonomy" id="555778"/>
    <lineage>
        <taxon>Bacteria</taxon>
        <taxon>Pseudomonadati</taxon>
        <taxon>Pseudomonadota</taxon>
        <taxon>Gammaproteobacteria</taxon>
        <taxon>Chromatiales</taxon>
        <taxon>Halothiobacillaceae</taxon>
        <taxon>Halothiobacillus</taxon>
    </lineage>
</organism>
<dbReference type="SUPFAM" id="SSF55811">
    <property type="entry name" value="Nudix"/>
    <property type="match status" value="1"/>
</dbReference>
<evidence type="ECO:0000313" key="18">
    <source>
        <dbReference type="EMBL" id="ACX96818.1"/>
    </source>
</evidence>
<dbReference type="Gene3D" id="3.20.20.70">
    <property type="entry name" value="Aldolase class I"/>
    <property type="match status" value="1"/>
</dbReference>
<evidence type="ECO:0000256" key="2">
    <source>
        <dbReference type="ARBA" id="ARBA00005582"/>
    </source>
</evidence>
<evidence type="ECO:0000256" key="3">
    <source>
        <dbReference type="ARBA" id="ARBA00022457"/>
    </source>
</evidence>
<evidence type="ECO:0000256" key="4">
    <source>
        <dbReference type="ARBA" id="ARBA00022705"/>
    </source>
</evidence>
<dbReference type="Proteomes" id="UP000009102">
    <property type="component" value="Chromosome"/>
</dbReference>
<dbReference type="GO" id="GO:0006281">
    <property type="term" value="P:DNA repair"/>
    <property type="evidence" value="ECO:0007669"/>
    <property type="project" value="UniProtKB-KW"/>
</dbReference>
<evidence type="ECO:0000256" key="8">
    <source>
        <dbReference type="ARBA" id="ARBA00022842"/>
    </source>
</evidence>
<evidence type="ECO:0000256" key="15">
    <source>
        <dbReference type="ARBA" id="ARBA00041979"/>
    </source>
</evidence>
<comment type="cofactor">
    <cofactor evidence="1">
        <name>Mg(2+)</name>
        <dbReference type="ChEBI" id="CHEBI:18420"/>
    </cofactor>
</comment>
<comment type="catalytic activity">
    <reaction evidence="10">
        <text>8-oxo-dGTP + H2O = 8-oxo-dGMP + diphosphate + H(+)</text>
        <dbReference type="Rhea" id="RHEA:31575"/>
        <dbReference type="ChEBI" id="CHEBI:15377"/>
        <dbReference type="ChEBI" id="CHEBI:15378"/>
        <dbReference type="ChEBI" id="CHEBI:33019"/>
        <dbReference type="ChEBI" id="CHEBI:63224"/>
        <dbReference type="ChEBI" id="CHEBI:77896"/>
        <dbReference type="EC" id="3.6.1.55"/>
    </reaction>
</comment>
<keyword evidence="8" id="KW-0460">Magnesium</keyword>
<dbReference type="STRING" id="555778.Hneap_1996"/>
<keyword evidence="19" id="KW-1185">Reference proteome</keyword>
<gene>
    <name evidence="18" type="ordered locus">Hneap_1996</name>
</gene>
<keyword evidence="7 18" id="KW-0378">Hydrolase</keyword>
<evidence type="ECO:0000256" key="14">
    <source>
        <dbReference type="ARBA" id="ARBA00041592"/>
    </source>
</evidence>
<dbReference type="GO" id="GO:0044715">
    <property type="term" value="F:8-oxo-dGDP phosphatase activity"/>
    <property type="evidence" value="ECO:0007669"/>
    <property type="project" value="TreeGrafter"/>
</dbReference>
<dbReference type="GO" id="GO:0006260">
    <property type="term" value="P:DNA replication"/>
    <property type="evidence" value="ECO:0007669"/>
    <property type="project" value="UniProtKB-KW"/>
</dbReference>
<keyword evidence="5" id="KW-0479">Metal-binding</keyword>
<evidence type="ECO:0000256" key="16">
    <source>
        <dbReference type="ARBA" id="ARBA00042798"/>
    </source>
</evidence>
<dbReference type="PROSITE" id="PS00893">
    <property type="entry name" value="NUDIX_BOX"/>
    <property type="match status" value="1"/>
</dbReference>
<dbReference type="Gene3D" id="3.90.79.10">
    <property type="entry name" value="Nucleoside Triphosphate Pyrophosphohydrolase"/>
    <property type="match status" value="1"/>
</dbReference>
<dbReference type="KEGG" id="hna:Hneap_1996"/>
<dbReference type="InterPro" id="IPR036206">
    <property type="entry name" value="ThiamineP_synth_sf"/>
</dbReference>
<dbReference type="PANTHER" id="PTHR47707:SF1">
    <property type="entry name" value="NUDIX HYDROLASE FAMILY PROTEIN"/>
    <property type="match status" value="1"/>
</dbReference>
<dbReference type="RefSeq" id="WP_012824850.1">
    <property type="nucleotide sequence ID" value="NC_013422.1"/>
</dbReference>
<evidence type="ECO:0000256" key="6">
    <source>
        <dbReference type="ARBA" id="ARBA00022763"/>
    </source>
</evidence>
<dbReference type="PANTHER" id="PTHR47707">
    <property type="entry name" value="8-OXO-DGTP DIPHOSPHATASE"/>
    <property type="match status" value="1"/>
</dbReference>
<dbReference type="InterPro" id="IPR015797">
    <property type="entry name" value="NUDIX_hydrolase-like_dom_sf"/>
</dbReference>
<dbReference type="InterPro" id="IPR022998">
    <property type="entry name" value="ThiamineP_synth_TenI"/>
</dbReference>
<evidence type="ECO:0000259" key="17">
    <source>
        <dbReference type="PROSITE" id="PS51462"/>
    </source>
</evidence>
<dbReference type="GO" id="GO:0008413">
    <property type="term" value="F:8-oxo-7,8-dihydroguanosine triphosphate pyrophosphatase activity"/>
    <property type="evidence" value="ECO:0007669"/>
    <property type="project" value="TreeGrafter"/>
</dbReference>
<dbReference type="InterPro" id="IPR047127">
    <property type="entry name" value="MutT-like"/>
</dbReference>
<accession>D0KVI8</accession>
<evidence type="ECO:0000256" key="9">
    <source>
        <dbReference type="ARBA" id="ARBA00023204"/>
    </source>
</evidence>
<dbReference type="eggNOG" id="COG0352">
    <property type="taxonomic scope" value="Bacteria"/>
</dbReference>
<evidence type="ECO:0000256" key="7">
    <source>
        <dbReference type="ARBA" id="ARBA00022801"/>
    </source>
</evidence>
<evidence type="ECO:0000256" key="12">
    <source>
        <dbReference type="ARBA" id="ARBA00038905"/>
    </source>
</evidence>
<dbReference type="InterPro" id="IPR013785">
    <property type="entry name" value="Aldolase_TIM"/>
</dbReference>
<reference evidence="18 19" key="1">
    <citation type="submission" date="2009-10" db="EMBL/GenBank/DDBJ databases">
        <title>Complete sequence of Halothiobacillus neapolitanus c2.</title>
        <authorList>
            <consortium name="US DOE Joint Genome Institute"/>
            <person name="Lucas S."/>
            <person name="Copeland A."/>
            <person name="Lapidus A."/>
            <person name="Glavina del Rio T."/>
            <person name="Tice H."/>
            <person name="Bruce D."/>
            <person name="Goodwin L."/>
            <person name="Pitluck S."/>
            <person name="Davenport K."/>
            <person name="Brettin T."/>
            <person name="Detter J.C."/>
            <person name="Han C."/>
            <person name="Tapia R."/>
            <person name="Larimer F."/>
            <person name="Land M."/>
            <person name="Hauser L."/>
            <person name="Kyrpides N."/>
            <person name="Mikhailova N."/>
            <person name="Kerfeld C."/>
            <person name="Cannon G."/>
            <person name="Heinhort S."/>
        </authorList>
    </citation>
    <scope>NUCLEOTIDE SEQUENCE [LARGE SCALE GENOMIC DNA]</scope>
    <source>
        <strain evidence="19">ATCC 23641 / c2</strain>
    </source>
</reference>
<evidence type="ECO:0000256" key="13">
    <source>
        <dbReference type="ARBA" id="ARBA00040794"/>
    </source>
</evidence>
<keyword evidence="3" id="KW-0515">Mutator protein</keyword>
<dbReference type="GO" id="GO:0009228">
    <property type="term" value="P:thiamine biosynthetic process"/>
    <property type="evidence" value="ECO:0007669"/>
    <property type="project" value="UniProtKB-KW"/>
</dbReference>
<keyword evidence="9" id="KW-0234">DNA repair</keyword>
<dbReference type="PROSITE" id="PS51462">
    <property type="entry name" value="NUDIX"/>
    <property type="match status" value="1"/>
</dbReference>
<evidence type="ECO:0000256" key="5">
    <source>
        <dbReference type="ARBA" id="ARBA00022723"/>
    </source>
</evidence>
<dbReference type="OrthoDB" id="9810648at2"/>
<evidence type="ECO:0000256" key="11">
    <source>
        <dbReference type="ARBA" id="ARBA00036904"/>
    </source>
</evidence>